<dbReference type="RefSeq" id="WP_144588746.1">
    <property type="nucleotide sequence ID" value="NZ_VJWX01000132.1"/>
</dbReference>
<evidence type="ECO:0000313" key="7">
    <source>
        <dbReference type="Proteomes" id="UP000320011"/>
    </source>
</evidence>
<dbReference type="Pfam" id="PF00126">
    <property type="entry name" value="HTH_1"/>
    <property type="match status" value="1"/>
</dbReference>
<dbReference type="Gene3D" id="1.10.10.10">
    <property type="entry name" value="Winged helix-like DNA-binding domain superfamily/Winged helix DNA-binding domain"/>
    <property type="match status" value="1"/>
</dbReference>
<comment type="similarity">
    <text evidence="1">Belongs to the LysR transcriptional regulatory family.</text>
</comment>
<keyword evidence="4" id="KW-0804">Transcription</keyword>
<dbReference type="InterPro" id="IPR005119">
    <property type="entry name" value="LysR_subst-bd"/>
</dbReference>
<evidence type="ECO:0000256" key="4">
    <source>
        <dbReference type="ARBA" id="ARBA00023163"/>
    </source>
</evidence>
<dbReference type="PROSITE" id="PS50931">
    <property type="entry name" value="HTH_LYSR"/>
    <property type="match status" value="1"/>
</dbReference>
<sequence>MSMELRVLRYVVAVADEGGFQAAADRLHMAQPPLSRQIRNLERELGVTLFERRPTRLTEAGAVFVESARRLLADAEAMVEQARRVQPQAPVRLGYVASTAYETVPALMEFVPCECPGVVVDAREGWSPELEIALHDRRLDVVISHSIEPREGLDRFVLRREPLVAVVGETHPLAGRGAVSLRDLRGETFCFLNRQLAPAYHDYVLAALHSTGETFETWEHPVPGLRQSPLRGGEGFTVVCRSAAVRLLGAHAALELTDELPPVVIEAVWRSGALSAAAQRFLRAARKLSHARGWLP</sequence>
<dbReference type="SUPFAM" id="SSF46785">
    <property type="entry name" value="Winged helix' DNA-binding domain"/>
    <property type="match status" value="1"/>
</dbReference>
<evidence type="ECO:0000259" key="5">
    <source>
        <dbReference type="PROSITE" id="PS50931"/>
    </source>
</evidence>
<dbReference type="FunFam" id="1.10.10.10:FF:000001">
    <property type="entry name" value="LysR family transcriptional regulator"/>
    <property type="match status" value="1"/>
</dbReference>
<dbReference type="InterPro" id="IPR036390">
    <property type="entry name" value="WH_DNA-bd_sf"/>
</dbReference>
<evidence type="ECO:0000313" key="6">
    <source>
        <dbReference type="EMBL" id="TVT50708.1"/>
    </source>
</evidence>
<proteinExistence type="inferred from homology"/>
<comment type="caution">
    <text evidence="6">The sequence shown here is derived from an EMBL/GenBank/DDBJ whole genome shotgun (WGS) entry which is preliminary data.</text>
</comment>
<dbReference type="CDD" id="cd08414">
    <property type="entry name" value="PBP2_LTTR_aromatics_like"/>
    <property type="match status" value="1"/>
</dbReference>
<keyword evidence="3" id="KW-0238">DNA-binding</keyword>
<evidence type="ECO:0000256" key="3">
    <source>
        <dbReference type="ARBA" id="ARBA00023125"/>
    </source>
</evidence>
<organism evidence="6 7">
    <name type="scientific">Amycolatopsis rhizosphaerae</name>
    <dbReference type="NCBI Taxonomy" id="2053003"/>
    <lineage>
        <taxon>Bacteria</taxon>
        <taxon>Bacillati</taxon>
        <taxon>Actinomycetota</taxon>
        <taxon>Actinomycetes</taxon>
        <taxon>Pseudonocardiales</taxon>
        <taxon>Pseudonocardiaceae</taxon>
        <taxon>Amycolatopsis</taxon>
    </lineage>
</organism>
<dbReference type="Proteomes" id="UP000320011">
    <property type="component" value="Unassembled WGS sequence"/>
</dbReference>
<protein>
    <submittedName>
        <fullName evidence="6">LysR family transcriptional regulator</fullName>
    </submittedName>
</protein>
<reference evidence="6 7" key="2">
    <citation type="submission" date="2019-08" db="EMBL/GenBank/DDBJ databases">
        <title>Amycolatopsis acidicola sp. nov., isolated from peat swamp forest soil.</title>
        <authorList>
            <person name="Srisuk N."/>
        </authorList>
    </citation>
    <scope>NUCLEOTIDE SEQUENCE [LARGE SCALE GENOMIC DNA]</scope>
    <source>
        <strain evidence="6 7">TBRC 6029</strain>
    </source>
</reference>
<dbReference type="Pfam" id="PF03466">
    <property type="entry name" value="LysR_substrate"/>
    <property type="match status" value="1"/>
</dbReference>
<dbReference type="GO" id="GO:0003677">
    <property type="term" value="F:DNA binding"/>
    <property type="evidence" value="ECO:0007669"/>
    <property type="project" value="UniProtKB-KW"/>
</dbReference>
<dbReference type="EMBL" id="VJWX01000132">
    <property type="protein sequence ID" value="TVT50708.1"/>
    <property type="molecule type" value="Genomic_DNA"/>
</dbReference>
<dbReference type="Gene3D" id="3.40.190.10">
    <property type="entry name" value="Periplasmic binding protein-like II"/>
    <property type="match status" value="2"/>
</dbReference>
<dbReference type="InterPro" id="IPR036388">
    <property type="entry name" value="WH-like_DNA-bd_sf"/>
</dbReference>
<name>A0A558CPL8_9PSEU</name>
<gene>
    <name evidence="6" type="ORF">FNH05_15420</name>
</gene>
<keyword evidence="2" id="KW-0805">Transcription regulation</keyword>
<dbReference type="PRINTS" id="PR00039">
    <property type="entry name" value="HTHLYSR"/>
</dbReference>
<dbReference type="GO" id="GO:0032993">
    <property type="term" value="C:protein-DNA complex"/>
    <property type="evidence" value="ECO:0007669"/>
    <property type="project" value="TreeGrafter"/>
</dbReference>
<keyword evidence="7" id="KW-1185">Reference proteome</keyword>
<dbReference type="OrthoDB" id="3176554at2"/>
<feature type="domain" description="HTH lysR-type" evidence="5">
    <location>
        <begin position="3"/>
        <end position="58"/>
    </location>
</feature>
<dbReference type="AlphaFoldDB" id="A0A558CPL8"/>
<accession>A0A558CPL8</accession>
<dbReference type="InterPro" id="IPR000847">
    <property type="entry name" value="LysR_HTH_N"/>
</dbReference>
<dbReference type="SUPFAM" id="SSF53850">
    <property type="entry name" value="Periplasmic binding protein-like II"/>
    <property type="match status" value="1"/>
</dbReference>
<dbReference type="PANTHER" id="PTHR30346">
    <property type="entry name" value="TRANSCRIPTIONAL DUAL REGULATOR HCAR-RELATED"/>
    <property type="match status" value="1"/>
</dbReference>
<reference evidence="6 7" key="1">
    <citation type="submission" date="2019-07" db="EMBL/GenBank/DDBJ databases">
        <authorList>
            <person name="Duangmal K."/>
            <person name="Teo W.F.A."/>
        </authorList>
    </citation>
    <scope>NUCLEOTIDE SEQUENCE [LARGE SCALE GENOMIC DNA]</scope>
    <source>
        <strain evidence="6 7">TBRC 6029</strain>
    </source>
</reference>
<dbReference type="PANTHER" id="PTHR30346:SF30">
    <property type="entry name" value="SMALL NEUTRAL PROTEASE REGULATORY PROTEIN"/>
    <property type="match status" value="1"/>
</dbReference>
<evidence type="ECO:0000256" key="1">
    <source>
        <dbReference type="ARBA" id="ARBA00009437"/>
    </source>
</evidence>
<dbReference type="GO" id="GO:0003700">
    <property type="term" value="F:DNA-binding transcription factor activity"/>
    <property type="evidence" value="ECO:0007669"/>
    <property type="project" value="InterPro"/>
</dbReference>
<evidence type="ECO:0000256" key="2">
    <source>
        <dbReference type="ARBA" id="ARBA00023015"/>
    </source>
</evidence>